<evidence type="ECO:0000256" key="2">
    <source>
        <dbReference type="ARBA" id="ARBA00007986"/>
    </source>
</evidence>
<evidence type="ECO:0000256" key="6">
    <source>
        <dbReference type="ARBA" id="ARBA00022692"/>
    </source>
</evidence>
<comment type="subcellular location">
    <subcellularLocation>
        <location evidence="1">Cell inner membrane</location>
    </subcellularLocation>
</comment>
<evidence type="ECO:0000313" key="12">
    <source>
        <dbReference type="EMBL" id="MDN3608564.1"/>
    </source>
</evidence>
<protein>
    <submittedName>
        <fullName evidence="12">Type II secretion system protein GspC</fullName>
    </submittedName>
</protein>
<dbReference type="Gene3D" id="2.30.30.830">
    <property type="match status" value="1"/>
</dbReference>
<keyword evidence="3" id="KW-0813">Transport</keyword>
<dbReference type="Gene3D" id="2.30.42.10">
    <property type="match status" value="1"/>
</dbReference>
<keyword evidence="7" id="KW-0653">Protein transport</keyword>
<dbReference type="NCBIfam" id="TIGR01713">
    <property type="entry name" value="typeII_sec_gspC"/>
    <property type="match status" value="1"/>
</dbReference>
<feature type="domain" description="Type II secretion system protein GspC N-terminal" evidence="11">
    <location>
        <begin position="26"/>
        <end position="163"/>
    </location>
</feature>
<dbReference type="InterPro" id="IPR036034">
    <property type="entry name" value="PDZ_sf"/>
</dbReference>
<dbReference type="Pfam" id="PF11356">
    <property type="entry name" value="T2SSC"/>
    <property type="match status" value="1"/>
</dbReference>
<dbReference type="InterPro" id="IPR001639">
    <property type="entry name" value="T2SS_protein-GspC"/>
</dbReference>
<organism evidence="12 13">
    <name type="scientific">Vibrio ostreicida</name>
    <dbReference type="NCBI Taxonomy" id="526588"/>
    <lineage>
        <taxon>Bacteria</taxon>
        <taxon>Pseudomonadati</taxon>
        <taxon>Pseudomonadota</taxon>
        <taxon>Gammaproteobacteria</taxon>
        <taxon>Vibrionales</taxon>
        <taxon>Vibrionaceae</taxon>
        <taxon>Vibrio</taxon>
    </lineage>
</organism>
<keyword evidence="13" id="KW-1185">Reference proteome</keyword>
<keyword evidence="4" id="KW-1003">Cell membrane</keyword>
<evidence type="ECO:0000259" key="11">
    <source>
        <dbReference type="Pfam" id="PF11356"/>
    </source>
</evidence>
<dbReference type="SUPFAM" id="SSF50156">
    <property type="entry name" value="PDZ domain-like"/>
    <property type="match status" value="1"/>
</dbReference>
<evidence type="ECO:0000256" key="4">
    <source>
        <dbReference type="ARBA" id="ARBA00022475"/>
    </source>
</evidence>
<feature type="transmembrane region" description="Helical" evidence="10">
    <location>
        <begin position="21"/>
        <end position="40"/>
    </location>
</feature>
<evidence type="ECO:0000256" key="5">
    <source>
        <dbReference type="ARBA" id="ARBA00022519"/>
    </source>
</evidence>
<keyword evidence="5" id="KW-0997">Cell inner membrane</keyword>
<proteinExistence type="inferred from homology"/>
<keyword evidence="6 10" id="KW-0812">Transmembrane</keyword>
<dbReference type="RefSeq" id="WP_076589089.1">
    <property type="nucleotide sequence ID" value="NZ_JABEYA020000020.1"/>
</dbReference>
<gene>
    <name evidence="12" type="primary">gspC</name>
    <name evidence="12" type="ORF">QWZ16_02065</name>
</gene>
<dbReference type="Proteomes" id="UP001238540">
    <property type="component" value="Unassembled WGS sequence"/>
</dbReference>
<evidence type="ECO:0000256" key="1">
    <source>
        <dbReference type="ARBA" id="ARBA00004533"/>
    </source>
</evidence>
<keyword evidence="9 10" id="KW-0472">Membrane</keyword>
<name>A0ABT8BQF5_9VIBR</name>
<accession>A0ABT8BQF5</accession>
<comment type="caution">
    <text evidence="12">The sequence shown here is derived from an EMBL/GenBank/DDBJ whole genome shotgun (WGS) entry which is preliminary data.</text>
</comment>
<evidence type="ECO:0000256" key="7">
    <source>
        <dbReference type="ARBA" id="ARBA00022927"/>
    </source>
</evidence>
<evidence type="ECO:0000313" key="13">
    <source>
        <dbReference type="Proteomes" id="UP001238540"/>
    </source>
</evidence>
<evidence type="ECO:0000256" key="3">
    <source>
        <dbReference type="ARBA" id="ARBA00022448"/>
    </source>
</evidence>
<evidence type="ECO:0000256" key="9">
    <source>
        <dbReference type="ARBA" id="ARBA00023136"/>
    </source>
</evidence>
<dbReference type="EMBL" id="JAUFQC010000001">
    <property type="protein sequence ID" value="MDN3608564.1"/>
    <property type="molecule type" value="Genomic_DNA"/>
</dbReference>
<keyword evidence="8 10" id="KW-1133">Transmembrane helix</keyword>
<reference evidence="13" key="1">
    <citation type="journal article" date="2019" name="Int. J. Syst. Evol. Microbiol.">
        <title>The Global Catalogue of Microorganisms (GCM) 10K type strain sequencing project: providing services to taxonomists for standard genome sequencing and annotation.</title>
        <authorList>
            <consortium name="The Broad Institute Genomics Platform"/>
            <consortium name="The Broad Institute Genome Sequencing Center for Infectious Disease"/>
            <person name="Wu L."/>
            <person name="Ma J."/>
        </authorList>
    </citation>
    <scope>NUCLEOTIDE SEQUENCE [LARGE SCALE GENOMIC DNA]</scope>
    <source>
        <strain evidence="13">CECT 7398</strain>
    </source>
</reference>
<sequence>MNILGVIQPDRFLKNQDRISSVTMIVLMVATAWVAGALIWKPMESTSVIAWQPSSTKGSSSKQSSLNTTELQNSHLFGRYQAQAPAVKKPVVTEAPKSRLNVVLVGVVTSSNAEQSLAVIASRGQQATYGVGETLEGTRATVVDVLYDRIIVDNSGRNETVMLEGLEYTKKPQILPKSSSVGAEVAKDKLEEVRALLRKDTKKIYNYVSMAQVKRNGEILGYRLTPGKEGEFFESVGLKPGDIATQINGLDLSNPASMAEIFNNMSQLTEFNLTVEREGQSYEIYIGF</sequence>
<comment type="similarity">
    <text evidence="2">Belongs to the GSP C family.</text>
</comment>
<evidence type="ECO:0000256" key="10">
    <source>
        <dbReference type="SAM" id="Phobius"/>
    </source>
</evidence>
<dbReference type="InterPro" id="IPR024961">
    <property type="entry name" value="T2SS_GspC_N"/>
</dbReference>
<evidence type="ECO:0000256" key="8">
    <source>
        <dbReference type="ARBA" id="ARBA00022989"/>
    </source>
</evidence>